<accession>A0A2K1KWA3</accession>
<dbReference type="Proteomes" id="UP000006727">
    <property type="component" value="Chromosome 3"/>
</dbReference>
<reference evidence="1 3" key="2">
    <citation type="journal article" date="2018" name="Plant J.">
        <title>The Physcomitrella patens chromosome-scale assembly reveals moss genome structure and evolution.</title>
        <authorList>
            <person name="Lang D."/>
            <person name="Ullrich K.K."/>
            <person name="Murat F."/>
            <person name="Fuchs J."/>
            <person name="Jenkins J."/>
            <person name="Haas F.B."/>
            <person name="Piednoel M."/>
            <person name="Gundlach H."/>
            <person name="Van Bel M."/>
            <person name="Meyberg R."/>
            <person name="Vives C."/>
            <person name="Morata J."/>
            <person name="Symeonidi A."/>
            <person name="Hiss M."/>
            <person name="Muchero W."/>
            <person name="Kamisugi Y."/>
            <person name="Saleh O."/>
            <person name="Blanc G."/>
            <person name="Decker E.L."/>
            <person name="van Gessel N."/>
            <person name="Grimwood J."/>
            <person name="Hayes R.D."/>
            <person name="Graham S.W."/>
            <person name="Gunter L.E."/>
            <person name="McDaniel S.F."/>
            <person name="Hoernstein S.N.W."/>
            <person name="Larsson A."/>
            <person name="Li F.W."/>
            <person name="Perroud P.F."/>
            <person name="Phillips J."/>
            <person name="Ranjan P."/>
            <person name="Rokshar D.S."/>
            <person name="Rothfels C.J."/>
            <person name="Schneider L."/>
            <person name="Shu S."/>
            <person name="Stevenson D.W."/>
            <person name="Thummler F."/>
            <person name="Tillich M."/>
            <person name="Villarreal Aguilar J.C."/>
            <person name="Widiez T."/>
            <person name="Wong G.K."/>
            <person name="Wymore A."/>
            <person name="Zhang Y."/>
            <person name="Zimmer A.D."/>
            <person name="Quatrano R.S."/>
            <person name="Mayer K.F.X."/>
            <person name="Goodstein D."/>
            <person name="Casacuberta J.M."/>
            <person name="Vandepoele K."/>
            <person name="Reski R."/>
            <person name="Cuming A.C."/>
            <person name="Tuskan G.A."/>
            <person name="Maumus F."/>
            <person name="Salse J."/>
            <person name="Schmutz J."/>
            <person name="Rensing S.A."/>
        </authorList>
    </citation>
    <scope>NUCLEOTIDE SEQUENCE [LARGE SCALE GENOMIC DNA]</scope>
    <source>
        <strain evidence="2 3">cv. Gransden 2004</strain>
    </source>
</reference>
<name>A0A2K1KWA3_PHYPA</name>
<dbReference type="Gramene" id="Pp3c3_27761V3.1">
    <property type="protein sequence ID" value="PAC:32943894.CDS.1"/>
    <property type="gene ID" value="Pp3c3_27761"/>
</dbReference>
<reference evidence="1 3" key="1">
    <citation type="journal article" date="2008" name="Science">
        <title>The Physcomitrella genome reveals evolutionary insights into the conquest of land by plants.</title>
        <authorList>
            <person name="Rensing S."/>
            <person name="Lang D."/>
            <person name="Zimmer A."/>
            <person name="Terry A."/>
            <person name="Salamov A."/>
            <person name="Shapiro H."/>
            <person name="Nishiyama T."/>
            <person name="Perroud P.-F."/>
            <person name="Lindquist E."/>
            <person name="Kamisugi Y."/>
            <person name="Tanahashi T."/>
            <person name="Sakakibara K."/>
            <person name="Fujita T."/>
            <person name="Oishi K."/>
            <person name="Shin-I T."/>
            <person name="Kuroki Y."/>
            <person name="Toyoda A."/>
            <person name="Suzuki Y."/>
            <person name="Hashimoto A."/>
            <person name="Yamaguchi K."/>
            <person name="Sugano A."/>
            <person name="Kohara Y."/>
            <person name="Fujiyama A."/>
            <person name="Anterola A."/>
            <person name="Aoki S."/>
            <person name="Ashton N."/>
            <person name="Barbazuk W.B."/>
            <person name="Barker E."/>
            <person name="Bennetzen J."/>
            <person name="Bezanilla M."/>
            <person name="Blankenship R."/>
            <person name="Cho S.H."/>
            <person name="Dutcher S."/>
            <person name="Estelle M."/>
            <person name="Fawcett J.A."/>
            <person name="Gundlach H."/>
            <person name="Hanada K."/>
            <person name="Heyl A."/>
            <person name="Hicks K.A."/>
            <person name="Hugh J."/>
            <person name="Lohr M."/>
            <person name="Mayer K."/>
            <person name="Melkozernov A."/>
            <person name="Murata T."/>
            <person name="Nelson D."/>
            <person name="Pils B."/>
            <person name="Prigge M."/>
            <person name="Reiss B."/>
            <person name="Renner T."/>
            <person name="Rombauts S."/>
            <person name="Rushton P."/>
            <person name="Sanderfoot A."/>
            <person name="Schween G."/>
            <person name="Shiu S.-H."/>
            <person name="Stueber K."/>
            <person name="Theodoulou F.L."/>
            <person name="Tu H."/>
            <person name="Van de Peer Y."/>
            <person name="Verrier P.J."/>
            <person name="Waters E."/>
            <person name="Wood A."/>
            <person name="Yang L."/>
            <person name="Cove D."/>
            <person name="Cuming A."/>
            <person name="Hasebe M."/>
            <person name="Lucas S."/>
            <person name="Mishler D.B."/>
            <person name="Reski R."/>
            <person name="Grigoriev I."/>
            <person name="Quatrano R.S."/>
            <person name="Boore J.L."/>
        </authorList>
    </citation>
    <scope>NUCLEOTIDE SEQUENCE [LARGE SCALE GENOMIC DNA]</scope>
    <source>
        <strain evidence="2 3">cv. Gransden 2004</strain>
    </source>
</reference>
<organism evidence="1">
    <name type="scientific">Physcomitrium patens</name>
    <name type="common">Spreading-leaved earth moss</name>
    <name type="synonym">Physcomitrella patens</name>
    <dbReference type="NCBI Taxonomy" id="3218"/>
    <lineage>
        <taxon>Eukaryota</taxon>
        <taxon>Viridiplantae</taxon>
        <taxon>Streptophyta</taxon>
        <taxon>Embryophyta</taxon>
        <taxon>Bryophyta</taxon>
        <taxon>Bryophytina</taxon>
        <taxon>Bryopsida</taxon>
        <taxon>Funariidae</taxon>
        <taxon>Funariales</taxon>
        <taxon>Funariaceae</taxon>
        <taxon>Physcomitrium</taxon>
    </lineage>
</organism>
<dbReference type="InParanoid" id="A0A2K1KWA3"/>
<dbReference type="AlphaFoldDB" id="A0A2K1KWA3"/>
<evidence type="ECO:0000313" key="1">
    <source>
        <dbReference type="EMBL" id="PNR58064.1"/>
    </source>
</evidence>
<reference evidence="2" key="3">
    <citation type="submission" date="2020-12" db="UniProtKB">
        <authorList>
            <consortium name="EnsemblPlants"/>
        </authorList>
    </citation>
    <scope>IDENTIFICATION</scope>
</reference>
<gene>
    <name evidence="1" type="ORF">PHYPA_005059</name>
</gene>
<dbReference type="EnsemblPlants" id="Pp3c3_27761V3.1">
    <property type="protein sequence ID" value="PAC:32943894.CDS.1"/>
    <property type="gene ID" value="Pp3c3_27761"/>
</dbReference>
<dbReference type="EMBL" id="ABEU02000003">
    <property type="protein sequence ID" value="PNR58064.1"/>
    <property type="molecule type" value="Genomic_DNA"/>
</dbReference>
<keyword evidence="3" id="KW-1185">Reference proteome</keyword>
<proteinExistence type="predicted"/>
<protein>
    <submittedName>
        <fullName evidence="1 2">Uncharacterized protein</fullName>
    </submittedName>
</protein>
<evidence type="ECO:0000313" key="2">
    <source>
        <dbReference type="EnsemblPlants" id="PAC:32943894.CDS.1"/>
    </source>
</evidence>
<sequence>MVSIRHGQLERSPNERLINYFFQISGLKHQNQHISPCLFRFQTSQHFTAFLLKARYEFTADTQHYDLHNVTHLNRTMKSNHVASHTSSLNLVADHCITGH</sequence>
<evidence type="ECO:0000313" key="3">
    <source>
        <dbReference type="Proteomes" id="UP000006727"/>
    </source>
</evidence>